<evidence type="ECO:0000256" key="1">
    <source>
        <dbReference type="SAM" id="MobiDB-lite"/>
    </source>
</evidence>
<dbReference type="Gene3D" id="3.30.70.60">
    <property type="match status" value="1"/>
</dbReference>
<proteinExistence type="predicted"/>
<dbReference type="STRING" id="395961.Cyan7425_1764"/>
<dbReference type="OrthoDB" id="483469at2"/>
<keyword evidence="2" id="KW-1133">Transmembrane helix</keyword>
<keyword evidence="2" id="KW-0472">Membrane</keyword>
<dbReference type="InterPro" id="IPR014717">
    <property type="entry name" value="Transl_elong_EF1B/ribsomal_bS6"/>
</dbReference>
<feature type="region of interest" description="Disordered" evidence="1">
    <location>
        <begin position="223"/>
        <end position="242"/>
    </location>
</feature>
<dbReference type="AlphaFoldDB" id="B8HRE5"/>
<sequence length="242" mass="25780">MTLTGEYAPAPEITAAPYPTVFGVTLTPTVSGALIAVAGFGLAAYLGTQMVLPALDQMQTLNNNIAQKEADVAQKAAVVKQVNEVVASLNRAKAQNQEVRGLFSTQEALDTLLLDLNQVITKNQARLLKFEPDYAGSGVVSDGSIGPELNGKLKRQVTNISFQGTFPQTLNILKTLDRLQTLLVIQNFTTELKAAPAKDKKPATLINSSFKLVAYVPLTPEELAAAAPPPAEKKENAEPAPQ</sequence>
<dbReference type="HOGENOM" id="CLU_086007_1_0_3"/>
<organism evidence="3">
    <name type="scientific">Cyanothece sp. (strain PCC 7425 / ATCC 29141)</name>
    <dbReference type="NCBI Taxonomy" id="395961"/>
    <lineage>
        <taxon>Bacteria</taxon>
        <taxon>Bacillati</taxon>
        <taxon>Cyanobacteriota</taxon>
        <taxon>Cyanophyceae</taxon>
        <taxon>Gomontiellales</taxon>
        <taxon>Cyanothecaceae</taxon>
        <taxon>Cyanothece</taxon>
    </lineage>
</organism>
<protein>
    <submittedName>
        <fullName evidence="3">Type IV pilus assembly protein PilO</fullName>
    </submittedName>
</protein>
<feature type="compositionally biased region" description="Basic and acidic residues" evidence="1">
    <location>
        <begin position="231"/>
        <end position="242"/>
    </location>
</feature>
<name>B8HRE5_CYAP4</name>
<gene>
    <name evidence="3" type="ordered locus">Cyan7425_1764</name>
</gene>
<dbReference type="eggNOG" id="COG3167">
    <property type="taxonomic scope" value="Bacteria"/>
</dbReference>
<evidence type="ECO:0000313" key="3">
    <source>
        <dbReference type="EMBL" id="ACL44133.1"/>
    </source>
</evidence>
<evidence type="ECO:0000256" key="2">
    <source>
        <dbReference type="SAM" id="Phobius"/>
    </source>
</evidence>
<reference evidence="3" key="1">
    <citation type="submission" date="2009-01" db="EMBL/GenBank/DDBJ databases">
        <title>Complete sequence of chromosome Cyanothece sp. PCC 7425.</title>
        <authorList>
            <consortium name="US DOE Joint Genome Institute"/>
            <person name="Lucas S."/>
            <person name="Copeland A."/>
            <person name="Lapidus A."/>
            <person name="Glavina del Rio T."/>
            <person name="Dalin E."/>
            <person name="Tice H."/>
            <person name="Bruce D."/>
            <person name="Goodwin L."/>
            <person name="Pitluck S."/>
            <person name="Sims D."/>
            <person name="Meineke L."/>
            <person name="Brettin T."/>
            <person name="Detter J.C."/>
            <person name="Han C."/>
            <person name="Larimer F."/>
            <person name="Land M."/>
            <person name="Hauser L."/>
            <person name="Kyrpides N."/>
            <person name="Ovchinnikova G."/>
            <person name="Liberton M."/>
            <person name="Stoeckel J."/>
            <person name="Banerjee A."/>
            <person name="Singh A."/>
            <person name="Page L."/>
            <person name="Sato H."/>
            <person name="Zhao L."/>
            <person name="Sherman L."/>
            <person name="Pakrasi H."/>
            <person name="Richardson P."/>
        </authorList>
    </citation>
    <scope>NUCLEOTIDE SEQUENCE</scope>
    <source>
        <strain evidence="3">PCC 7425</strain>
    </source>
</reference>
<dbReference type="KEGG" id="cyn:Cyan7425_1764"/>
<feature type="transmembrane region" description="Helical" evidence="2">
    <location>
        <begin position="20"/>
        <end position="46"/>
    </location>
</feature>
<keyword evidence="2" id="KW-0812">Transmembrane</keyword>
<dbReference type="EMBL" id="CP001344">
    <property type="protein sequence ID" value="ACL44133.1"/>
    <property type="molecule type" value="Genomic_DNA"/>
</dbReference>
<accession>B8HRE5</accession>